<dbReference type="InterPro" id="IPR052523">
    <property type="entry name" value="Trichothecene_AcTrans"/>
</dbReference>
<evidence type="ECO:0000259" key="2">
    <source>
        <dbReference type="PROSITE" id="PS51186"/>
    </source>
</evidence>
<keyword evidence="4" id="KW-1185">Reference proteome</keyword>
<gene>
    <name evidence="3" type="ORF">CTAYLR_003410</name>
</gene>
<evidence type="ECO:0000313" key="3">
    <source>
        <dbReference type="EMBL" id="KAJ8599764.1"/>
    </source>
</evidence>
<proteinExistence type="predicted"/>
<dbReference type="InterPro" id="IPR016181">
    <property type="entry name" value="Acyl_CoA_acyltransferase"/>
</dbReference>
<dbReference type="Proteomes" id="UP001230188">
    <property type="component" value="Unassembled WGS sequence"/>
</dbReference>
<dbReference type="CDD" id="cd04301">
    <property type="entry name" value="NAT_SF"/>
    <property type="match status" value="1"/>
</dbReference>
<keyword evidence="1" id="KW-0812">Transmembrane</keyword>
<dbReference type="AlphaFoldDB" id="A0AAD7U9R9"/>
<protein>
    <recommendedName>
        <fullName evidence="2">N-acetyltransferase domain-containing protein</fullName>
    </recommendedName>
</protein>
<name>A0AAD7U9R9_9STRA</name>
<evidence type="ECO:0000313" key="4">
    <source>
        <dbReference type="Proteomes" id="UP001230188"/>
    </source>
</evidence>
<reference evidence="3" key="1">
    <citation type="submission" date="2023-01" db="EMBL/GenBank/DDBJ databases">
        <title>Metagenome sequencing of chrysophaentin producing Chrysophaeum taylorii.</title>
        <authorList>
            <person name="Davison J."/>
            <person name="Bewley C."/>
        </authorList>
    </citation>
    <scope>NUCLEOTIDE SEQUENCE</scope>
    <source>
        <strain evidence="3">NIES-1699</strain>
    </source>
</reference>
<dbReference type="SUPFAM" id="SSF55729">
    <property type="entry name" value="Acyl-CoA N-acyltransferases (Nat)"/>
    <property type="match status" value="1"/>
</dbReference>
<dbReference type="Gene3D" id="3.40.630.30">
    <property type="match status" value="1"/>
</dbReference>
<dbReference type="PROSITE" id="PS51186">
    <property type="entry name" value="GNAT"/>
    <property type="match status" value="1"/>
</dbReference>
<feature type="transmembrane region" description="Helical" evidence="1">
    <location>
        <begin position="6"/>
        <end position="25"/>
    </location>
</feature>
<keyword evidence="1" id="KW-1133">Transmembrane helix</keyword>
<dbReference type="PANTHER" id="PTHR42791:SF1">
    <property type="entry name" value="N-ACETYLTRANSFERASE DOMAIN-CONTAINING PROTEIN"/>
    <property type="match status" value="1"/>
</dbReference>
<evidence type="ECO:0000256" key="1">
    <source>
        <dbReference type="SAM" id="Phobius"/>
    </source>
</evidence>
<dbReference type="InterPro" id="IPR000182">
    <property type="entry name" value="GNAT_dom"/>
</dbReference>
<dbReference type="Pfam" id="PF13508">
    <property type="entry name" value="Acetyltransf_7"/>
    <property type="match status" value="1"/>
</dbReference>
<dbReference type="EMBL" id="JAQMWT010000546">
    <property type="protein sequence ID" value="KAJ8599764.1"/>
    <property type="molecule type" value="Genomic_DNA"/>
</dbReference>
<dbReference type="GO" id="GO:0016747">
    <property type="term" value="F:acyltransferase activity, transferring groups other than amino-acyl groups"/>
    <property type="evidence" value="ECO:0007669"/>
    <property type="project" value="InterPro"/>
</dbReference>
<dbReference type="PANTHER" id="PTHR42791">
    <property type="entry name" value="GNAT FAMILY ACETYLTRANSFERASE"/>
    <property type="match status" value="1"/>
</dbReference>
<sequence length="248" mass="28094">MTRGSIVAASVTGAATLGGVVWMFVRRRKREPVENEKVVTLPRHLLKDAADMAARAFVASPAYVYLAGENDVFALLSWVFYRNFWLRANTSCNRAVLRKGELVAFFMFVRPEIRDVNFFDMLIAGLLKIPFLFGSDTVQRLFKLTEWFDGITDEIRKDYPGPMCRLERVCVRPDCQGQGIGSKALQSALDEADEEGMCVCLTTQLERNVTFYERLGFEVIKVAQSDAYPKPDISMLRRPKSKNALKTD</sequence>
<keyword evidence="1" id="KW-0472">Membrane</keyword>
<organism evidence="3 4">
    <name type="scientific">Chrysophaeum taylorii</name>
    <dbReference type="NCBI Taxonomy" id="2483200"/>
    <lineage>
        <taxon>Eukaryota</taxon>
        <taxon>Sar</taxon>
        <taxon>Stramenopiles</taxon>
        <taxon>Ochrophyta</taxon>
        <taxon>Pelagophyceae</taxon>
        <taxon>Pelagomonadales</taxon>
        <taxon>Pelagomonadaceae</taxon>
        <taxon>Chrysophaeum</taxon>
    </lineage>
</organism>
<comment type="caution">
    <text evidence="3">The sequence shown here is derived from an EMBL/GenBank/DDBJ whole genome shotgun (WGS) entry which is preliminary data.</text>
</comment>
<feature type="domain" description="N-acetyltransferase" evidence="2">
    <location>
        <begin position="107"/>
        <end position="240"/>
    </location>
</feature>
<accession>A0AAD7U9R9</accession>